<proteinExistence type="inferred from homology"/>
<comment type="cofactor">
    <cofactor evidence="1">
        <name>NAD(+)</name>
        <dbReference type="ChEBI" id="CHEBI:57540"/>
    </cofactor>
</comment>
<name>A0A3B0YUW2_9ZZZZ</name>
<evidence type="ECO:0000259" key="8">
    <source>
        <dbReference type="Pfam" id="PF11975"/>
    </source>
</evidence>
<evidence type="ECO:0000256" key="6">
    <source>
        <dbReference type="ARBA" id="ARBA00023211"/>
    </source>
</evidence>
<dbReference type="InterPro" id="IPR036291">
    <property type="entry name" value="NAD(P)-bd_dom_sf"/>
</dbReference>
<keyword evidence="7" id="KW-0326">Glycosidase</keyword>
<keyword evidence="6" id="KW-0464">Manganese</keyword>
<comment type="similarity">
    <text evidence="2">Belongs to the glycosyl hydrolase 4 family.</text>
</comment>
<protein>
    <recommendedName>
        <fullName evidence="8">Glycosyl hydrolase family 4 C-terminal domain-containing protein</fullName>
    </recommendedName>
</protein>
<feature type="domain" description="Glycosyl hydrolase family 4 C-terminal" evidence="8">
    <location>
        <begin position="212"/>
        <end position="417"/>
    </location>
</feature>
<dbReference type="AlphaFoldDB" id="A0A3B0YUW2"/>
<organism evidence="9">
    <name type="scientific">hydrothermal vent metagenome</name>
    <dbReference type="NCBI Taxonomy" id="652676"/>
    <lineage>
        <taxon>unclassified sequences</taxon>
        <taxon>metagenomes</taxon>
        <taxon>ecological metagenomes</taxon>
    </lineage>
</organism>
<evidence type="ECO:0000256" key="1">
    <source>
        <dbReference type="ARBA" id="ARBA00001911"/>
    </source>
</evidence>
<keyword evidence="3" id="KW-0479">Metal-binding</keyword>
<keyword evidence="4" id="KW-0378">Hydrolase</keyword>
<accession>A0A3B0YUW2</accession>
<evidence type="ECO:0000256" key="7">
    <source>
        <dbReference type="ARBA" id="ARBA00023295"/>
    </source>
</evidence>
<dbReference type="GO" id="GO:0005975">
    <property type="term" value="P:carbohydrate metabolic process"/>
    <property type="evidence" value="ECO:0007669"/>
    <property type="project" value="InterPro"/>
</dbReference>
<dbReference type="Gene3D" id="3.90.110.10">
    <property type="entry name" value="Lactate dehydrogenase/glycoside hydrolase, family 4, C-terminal"/>
    <property type="match status" value="1"/>
</dbReference>
<dbReference type="GO" id="GO:0046872">
    <property type="term" value="F:metal ion binding"/>
    <property type="evidence" value="ECO:0007669"/>
    <property type="project" value="UniProtKB-KW"/>
</dbReference>
<dbReference type="SUPFAM" id="SSF51735">
    <property type="entry name" value="NAD(P)-binding Rossmann-fold domains"/>
    <property type="match status" value="1"/>
</dbReference>
<evidence type="ECO:0000256" key="3">
    <source>
        <dbReference type="ARBA" id="ARBA00022723"/>
    </source>
</evidence>
<dbReference type="InterPro" id="IPR022616">
    <property type="entry name" value="Glyco_hydro_4_C"/>
</dbReference>
<gene>
    <name evidence="9" type="ORF">MNBD_GAMMA16-2011</name>
</gene>
<dbReference type="InterPro" id="IPR015955">
    <property type="entry name" value="Lactate_DH/Glyco_Ohase_4_C"/>
</dbReference>
<sequence length="441" mass="48899">MSFLKPRYANEHPAFSIANVELTVIGGSSVGTPVLLEELNAAVEKGELPKIHVRLYGRNQLRLERIRTYFKLKTGITKVTVSTHQNLKSALTDATHVLCQIRPGGMESRAKAERAALAAQIPGDEGLGPSGLAVFLLGRSVIQEVIDQCARHAPNAVFMQMSSPLGLFVALAQKTLAKPAFGVCELPSVTAHKVLDFIRSRTGLENLTYSLAGLNHQSWLYDFRDADNVDRTNEIITAINNPELVSIDPDVIQRMRAIPMPYLKLFFHKDREFAKQLKQPNTRGEDLMAWFNDLDHAYCDDHQPDTKRISSLLSGRNMNWYRDGIVPVLQKFISREDKTFPLNLANNGAIEGIDDTAIVEVLCKIGNGIAKPHKTTALPELPAQLTQRLVAYEQKSLSLPDKPTVQQLEDALALHPMVQQQNIRSAADHIRSVVLGAPNEV</sequence>
<dbReference type="Pfam" id="PF11975">
    <property type="entry name" value="Glyco_hydro_4C"/>
    <property type="match status" value="1"/>
</dbReference>
<keyword evidence="5" id="KW-0520">NAD</keyword>
<dbReference type="Gene3D" id="3.40.50.720">
    <property type="entry name" value="NAD(P)-binding Rossmann-like Domain"/>
    <property type="match status" value="1"/>
</dbReference>
<dbReference type="Pfam" id="PF02056">
    <property type="entry name" value="Glyco_hydro_4"/>
    <property type="match status" value="1"/>
</dbReference>
<evidence type="ECO:0000256" key="5">
    <source>
        <dbReference type="ARBA" id="ARBA00023027"/>
    </source>
</evidence>
<evidence type="ECO:0000256" key="4">
    <source>
        <dbReference type="ARBA" id="ARBA00022801"/>
    </source>
</evidence>
<dbReference type="PANTHER" id="PTHR32092">
    <property type="entry name" value="6-PHOSPHO-BETA-GLUCOSIDASE-RELATED"/>
    <property type="match status" value="1"/>
</dbReference>
<dbReference type="EMBL" id="UOFO01000051">
    <property type="protein sequence ID" value="VAW84728.1"/>
    <property type="molecule type" value="Genomic_DNA"/>
</dbReference>
<dbReference type="InterPro" id="IPR001088">
    <property type="entry name" value="Glyco_hydro_4"/>
</dbReference>
<dbReference type="PANTHER" id="PTHR32092:SF5">
    <property type="entry name" value="6-PHOSPHO-BETA-GLUCOSIDASE"/>
    <property type="match status" value="1"/>
</dbReference>
<dbReference type="GO" id="GO:0016616">
    <property type="term" value="F:oxidoreductase activity, acting on the CH-OH group of donors, NAD or NADP as acceptor"/>
    <property type="evidence" value="ECO:0007669"/>
    <property type="project" value="InterPro"/>
</dbReference>
<dbReference type="GO" id="GO:0004553">
    <property type="term" value="F:hydrolase activity, hydrolyzing O-glycosyl compounds"/>
    <property type="evidence" value="ECO:0007669"/>
    <property type="project" value="InterPro"/>
</dbReference>
<dbReference type="SUPFAM" id="SSF56327">
    <property type="entry name" value="LDH C-terminal domain-like"/>
    <property type="match status" value="1"/>
</dbReference>
<reference evidence="9" key="1">
    <citation type="submission" date="2018-06" db="EMBL/GenBank/DDBJ databases">
        <authorList>
            <person name="Zhirakovskaya E."/>
        </authorList>
    </citation>
    <scope>NUCLEOTIDE SEQUENCE</scope>
</reference>
<evidence type="ECO:0000313" key="9">
    <source>
        <dbReference type="EMBL" id="VAW84728.1"/>
    </source>
</evidence>
<dbReference type="PRINTS" id="PR00732">
    <property type="entry name" value="GLHYDRLASE4"/>
</dbReference>
<evidence type="ECO:0000256" key="2">
    <source>
        <dbReference type="ARBA" id="ARBA00010141"/>
    </source>
</evidence>